<evidence type="ECO:0000313" key="1">
    <source>
        <dbReference type="EMBL" id="KVX02495.1"/>
    </source>
</evidence>
<gene>
    <name evidence="1" type="ORF">AWJ07_14300</name>
</gene>
<dbReference type="Pfam" id="PF01536">
    <property type="entry name" value="SAM_decarbox"/>
    <property type="match status" value="1"/>
</dbReference>
<protein>
    <submittedName>
        <fullName evidence="1">Adenosylmethionine decarboxylase</fullName>
    </submittedName>
</protein>
<reference evidence="1 2" key="1">
    <citation type="submission" date="2016-01" db="EMBL/GenBank/DDBJ databases">
        <title>Draft genome of the antarctic isolate Shewanella frigidimarina Ag06-30.</title>
        <authorList>
            <person name="Parmeciano Di Noto G."/>
            <person name="Vazquez S."/>
            <person name="Mac Cormack W."/>
            <person name="Iriarte A."/>
            <person name="Quiroga C."/>
        </authorList>
    </citation>
    <scope>NUCLEOTIDE SEQUENCE [LARGE SCALE GENOMIC DNA]</scope>
    <source>
        <strain evidence="1 2">Ag06-30</strain>
    </source>
</reference>
<dbReference type="PANTHER" id="PTHR11570">
    <property type="entry name" value="S-ADENOSYLMETHIONINE DECARBOXYLASE"/>
    <property type="match status" value="1"/>
</dbReference>
<evidence type="ECO:0000313" key="2">
    <source>
        <dbReference type="Proteomes" id="UP000055702"/>
    </source>
</evidence>
<comment type="caution">
    <text evidence="1">The sequence shown here is derived from an EMBL/GenBank/DDBJ whole genome shotgun (WGS) entry which is preliminary data.</text>
</comment>
<dbReference type="InterPro" id="IPR048283">
    <property type="entry name" value="AdoMetDC-like"/>
</dbReference>
<dbReference type="EMBL" id="LRDC01000013">
    <property type="protein sequence ID" value="KVX02495.1"/>
    <property type="molecule type" value="Genomic_DNA"/>
</dbReference>
<sequence length="309" mass="35178">MFFEGSEKKLEIIVNASAPKLRSLDRTFWLKLVAASNADILSSISNEYCDAYLLSESSLFVWDDRIVMLTCGASTLAESACYCIEYLGEQAIAYVCYQRKNEYYAHLQASSFSDDVLRLRHFIAGQAYRMGHLDSHHHYIFTTDKHYQASRLDTTNELLMYHISGTVADYLRGDQQSTIQISQMLQLEQLFNGFSVDQHLFSPLGYSINGIRGTEYFTIHITPQENSSYVSVETNIDISSTQVDIFAELVRLLQPNSCDIIGFNSHIANKPFPHYLCLSHCAMTIEQGFNIHFSHYQQNGLEVLNPTLL</sequence>
<dbReference type="AlphaFoldDB" id="A0A119D079"/>
<dbReference type="InterPro" id="IPR018166">
    <property type="entry name" value="S-AdoMet_deCO2ase_CS"/>
</dbReference>
<dbReference type="InterPro" id="IPR016067">
    <property type="entry name" value="S-AdoMet_deCO2ase_core"/>
</dbReference>
<dbReference type="SUPFAM" id="SSF56276">
    <property type="entry name" value="S-adenosylmethionine decarboxylase"/>
    <property type="match status" value="1"/>
</dbReference>
<proteinExistence type="predicted"/>
<dbReference type="RefSeq" id="WP_059745386.1">
    <property type="nucleotide sequence ID" value="NZ_LRDC01000013.1"/>
</dbReference>
<name>A0A119D079_SHEFR</name>
<dbReference type="GO" id="GO:0008295">
    <property type="term" value="P:spermidine biosynthetic process"/>
    <property type="evidence" value="ECO:0007669"/>
    <property type="project" value="InterPro"/>
</dbReference>
<dbReference type="PROSITE" id="PS01336">
    <property type="entry name" value="ADOMETDC"/>
    <property type="match status" value="1"/>
</dbReference>
<accession>A0A119D079</accession>
<dbReference type="Gene3D" id="3.60.90.10">
    <property type="entry name" value="S-adenosylmethionine decarboxylase"/>
    <property type="match status" value="1"/>
</dbReference>
<organism evidence="1">
    <name type="scientific">Shewanella frigidimarina</name>
    <dbReference type="NCBI Taxonomy" id="56812"/>
    <lineage>
        <taxon>Bacteria</taxon>
        <taxon>Pseudomonadati</taxon>
        <taxon>Pseudomonadota</taxon>
        <taxon>Gammaproteobacteria</taxon>
        <taxon>Alteromonadales</taxon>
        <taxon>Shewanellaceae</taxon>
        <taxon>Shewanella</taxon>
    </lineage>
</organism>
<dbReference type="PANTHER" id="PTHR11570:SF0">
    <property type="entry name" value="S-ADENOSYLMETHIONINE DECARBOXYLASE PROENZYME"/>
    <property type="match status" value="1"/>
</dbReference>
<dbReference type="GO" id="GO:0004014">
    <property type="term" value="F:adenosylmethionine decarboxylase activity"/>
    <property type="evidence" value="ECO:0007669"/>
    <property type="project" value="InterPro"/>
</dbReference>
<dbReference type="Proteomes" id="UP000055702">
    <property type="component" value="Unassembled WGS sequence"/>
</dbReference>